<protein>
    <recommendedName>
        <fullName evidence="5">Epoxide hydrolase N-terminal domain-containing protein</fullName>
    </recommendedName>
</protein>
<evidence type="ECO:0000256" key="4">
    <source>
        <dbReference type="PIRSR" id="PIRSR001112-1"/>
    </source>
</evidence>
<feature type="active site" description="Proton acceptor" evidence="4">
    <location>
        <position position="399"/>
    </location>
</feature>
<comment type="similarity">
    <text evidence="1">Belongs to the peptidase S33 family.</text>
</comment>
<dbReference type="GO" id="GO:0097176">
    <property type="term" value="P:epoxide metabolic process"/>
    <property type="evidence" value="ECO:0007669"/>
    <property type="project" value="TreeGrafter"/>
</dbReference>
<evidence type="ECO:0000256" key="1">
    <source>
        <dbReference type="ARBA" id="ARBA00010088"/>
    </source>
</evidence>
<gene>
    <name evidence="6" type="ORF">GQX73_g10627</name>
</gene>
<feature type="active site" description="Nucleophile" evidence="4">
    <location>
        <position position="215"/>
    </location>
</feature>
<dbReference type="PANTHER" id="PTHR21661:SF35">
    <property type="entry name" value="EPOXIDE HYDROLASE"/>
    <property type="match status" value="1"/>
</dbReference>
<dbReference type="PRINTS" id="PR00412">
    <property type="entry name" value="EPOXHYDRLASE"/>
</dbReference>
<dbReference type="InterPro" id="IPR029058">
    <property type="entry name" value="AB_hydrolase_fold"/>
</dbReference>
<dbReference type="PANTHER" id="PTHR21661">
    <property type="entry name" value="EPOXIDE HYDROLASE 1-RELATED"/>
    <property type="match status" value="1"/>
</dbReference>
<dbReference type="GO" id="GO:0004301">
    <property type="term" value="F:epoxide hydrolase activity"/>
    <property type="evidence" value="ECO:0007669"/>
    <property type="project" value="TreeGrafter"/>
</dbReference>
<dbReference type="EMBL" id="WUBL01000250">
    <property type="protein sequence ID" value="KAF2962946.1"/>
    <property type="molecule type" value="Genomic_DNA"/>
</dbReference>
<dbReference type="AlphaFoldDB" id="A0A7C8IGC0"/>
<accession>A0A7C8IGC0</accession>
<comment type="caution">
    <text evidence="6">The sequence shown here is derived from an EMBL/GenBank/DDBJ whole genome shotgun (WGS) entry which is preliminary data.</text>
</comment>
<evidence type="ECO:0000313" key="6">
    <source>
        <dbReference type="EMBL" id="KAF2962946.1"/>
    </source>
</evidence>
<dbReference type="Gene3D" id="3.40.50.1820">
    <property type="entry name" value="alpha/beta hydrolase"/>
    <property type="match status" value="1"/>
</dbReference>
<sequence>MMKRTTALTMLSSLAGANNLNFPFPYDSNTPVPFQVSVDLGFIEETRLKASLYRSSVDLLDGASSNAGWLEGPPQANMTALAKYWSKDYNWTKTQDEINGNFSHFAVTIPSAGDYEHPVPLHFVHERADAHNAIPLLLLHGWPSTLLEWSKVIGPLRSPSNSSAQAFHVVAPDLPGFGLSPAPTHSGLGSPEIGAALNQLMSQLGYDKYGVACTDLGWYVGLLMANKMPDNVIGLFSDFWFILPNSTDLERRAQNQTTEEETLYIDSILDFANNHYSYAQAHTQTPLAIGQAMSDTPVGYAGWIWHLIYWIYDGYEYGLDDLITNTLLLWIQGAWGNIRSYKALSIESLTYINVPTGASLWGLSNGPLKSLANAQLTPGAWIERTVNLTFLSKHEHGGHFPAQTEPELWTRDVHNFFEGLAN</sequence>
<feature type="active site" description="Proton donor" evidence="4">
    <location>
        <position position="341"/>
    </location>
</feature>
<evidence type="ECO:0000256" key="3">
    <source>
        <dbReference type="ARBA" id="ARBA00022801"/>
    </source>
</evidence>
<dbReference type="InParanoid" id="A0A7C8IGC0"/>
<feature type="domain" description="Epoxide hydrolase N-terminal" evidence="5">
    <location>
        <begin position="33"/>
        <end position="149"/>
    </location>
</feature>
<name>A0A7C8IGC0_9PEZI</name>
<keyword evidence="2" id="KW-0058">Aromatic hydrocarbons catabolism</keyword>
<dbReference type="InterPro" id="IPR010497">
    <property type="entry name" value="Epoxide_hydro_N"/>
</dbReference>
<evidence type="ECO:0000313" key="7">
    <source>
        <dbReference type="Proteomes" id="UP000481858"/>
    </source>
</evidence>
<organism evidence="6 7">
    <name type="scientific">Xylaria multiplex</name>
    <dbReference type="NCBI Taxonomy" id="323545"/>
    <lineage>
        <taxon>Eukaryota</taxon>
        <taxon>Fungi</taxon>
        <taxon>Dikarya</taxon>
        <taxon>Ascomycota</taxon>
        <taxon>Pezizomycotina</taxon>
        <taxon>Sordariomycetes</taxon>
        <taxon>Xylariomycetidae</taxon>
        <taxon>Xylariales</taxon>
        <taxon>Xylariaceae</taxon>
        <taxon>Xylaria</taxon>
    </lineage>
</organism>
<dbReference type="PIRSF" id="PIRSF001112">
    <property type="entry name" value="Epoxide_hydrolase"/>
    <property type="match status" value="1"/>
</dbReference>
<reference evidence="6 7" key="1">
    <citation type="submission" date="2019-12" db="EMBL/GenBank/DDBJ databases">
        <title>Draft genome sequence of the ascomycete Xylaria multiplex DSM 110363.</title>
        <authorList>
            <person name="Buettner E."/>
            <person name="Kellner H."/>
        </authorList>
    </citation>
    <scope>NUCLEOTIDE SEQUENCE [LARGE SCALE GENOMIC DNA]</scope>
    <source>
        <strain evidence="6 7">DSM 110363</strain>
    </source>
</reference>
<evidence type="ECO:0000259" key="5">
    <source>
        <dbReference type="Pfam" id="PF06441"/>
    </source>
</evidence>
<dbReference type="OrthoDB" id="6431331at2759"/>
<dbReference type="Pfam" id="PF06441">
    <property type="entry name" value="EHN"/>
    <property type="match status" value="1"/>
</dbReference>
<dbReference type="InterPro" id="IPR000639">
    <property type="entry name" value="Epox_hydrolase-like"/>
</dbReference>
<keyword evidence="3" id="KW-0378">Hydrolase</keyword>
<dbReference type="InterPro" id="IPR016292">
    <property type="entry name" value="Epoxide_hydrolase"/>
</dbReference>
<dbReference type="SUPFAM" id="SSF53474">
    <property type="entry name" value="alpha/beta-Hydrolases"/>
    <property type="match status" value="1"/>
</dbReference>
<evidence type="ECO:0000256" key="2">
    <source>
        <dbReference type="ARBA" id="ARBA00022797"/>
    </source>
</evidence>
<dbReference type="Proteomes" id="UP000481858">
    <property type="component" value="Unassembled WGS sequence"/>
</dbReference>
<proteinExistence type="inferred from homology"/>
<keyword evidence="7" id="KW-1185">Reference proteome</keyword>